<name>A0A7W7HZ70_9ACTN</name>
<organism evidence="1 2">
    <name type="scientific">Actinoplanes digitatis</name>
    <dbReference type="NCBI Taxonomy" id="1868"/>
    <lineage>
        <taxon>Bacteria</taxon>
        <taxon>Bacillati</taxon>
        <taxon>Actinomycetota</taxon>
        <taxon>Actinomycetes</taxon>
        <taxon>Micromonosporales</taxon>
        <taxon>Micromonosporaceae</taxon>
        <taxon>Actinoplanes</taxon>
    </lineage>
</organism>
<dbReference type="AlphaFoldDB" id="A0A7W7HZ70"/>
<comment type="caution">
    <text evidence="1">The sequence shown here is derived from an EMBL/GenBank/DDBJ whole genome shotgun (WGS) entry which is preliminary data.</text>
</comment>
<accession>A0A7W7HZ70</accession>
<proteinExistence type="predicted"/>
<reference evidence="1 2" key="1">
    <citation type="submission" date="2020-08" db="EMBL/GenBank/DDBJ databases">
        <title>Sequencing the genomes of 1000 actinobacteria strains.</title>
        <authorList>
            <person name="Klenk H.-P."/>
        </authorList>
    </citation>
    <scope>NUCLEOTIDE SEQUENCE [LARGE SCALE GENOMIC DNA]</scope>
    <source>
        <strain evidence="1 2">DSM 43149</strain>
    </source>
</reference>
<keyword evidence="2" id="KW-1185">Reference proteome</keyword>
<dbReference type="EMBL" id="JACHNH010000001">
    <property type="protein sequence ID" value="MBB4763502.1"/>
    <property type="molecule type" value="Genomic_DNA"/>
</dbReference>
<dbReference type="Proteomes" id="UP000578112">
    <property type="component" value="Unassembled WGS sequence"/>
</dbReference>
<protein>
    <submittedName>
        <fullName evidence="1">Uncharacterized protein</fullName>
    </submittedName>
</protein>
<sequence length="100" mass="10733">MVKVVHQPRVAWDAALAFVRAAAGPNSADFGARLESRLGAELHDQFVVTRQRLLLARGGGDRHTADVEAGRWRVLLEDLLRVRPDLTGAVVELTGGGPGV</sequence>
<evidence type="ECO:0000313" key="2">
    <source>
        <dbReference type="Proteomes" id="UP000578112"/>
    </source>
</evidence>
<evidence type="ECO:0000313" key="1">
    <source>
        <dbReference type="EMBL" id="MBB4763502.1"/>
    </source>
</evidence>
<dbReference type="RefSeq" id="WP_184994810.1">
    <property type="nucleotide sequence ID" value="NZ_BOMK01000020.1"/>
</dbReference>
<gene>
    <name evidence="1" type="ORF">BJ971_004058</name>
</gene>